<dbReference type="Pfam" id="PF03358">
    <property type="entry name" value="FMN_red"/>
    <property type="match status" value="1"/>
</dbReference>
<dbReference type="Gene3D" id="3.40.50.360">
    <property type="match status" value="1"/>
</dbReference>
<dbReference type="Proteomes" id="UP000016487">
    <property type="component" value="Unassembled WGS sequence"/>
</dbReference>
<organism evidence="4 5">
    <name type="scientific">Pseudoalteromonas citrea</name>
    <dbReference type="NCBI Taxonomy" id="43655"/>
    <lineage>
        <taxon>Bacteria</taxon>
        <taxon>Pseudomonadati</taxon>
        <taxon>Pseudomonadota</taxon>
        <taxon>Gammaproteobacteria</taxon>
        <taxon>Alteromonadales</taxon>
        <taxon>Pseudoalteromonadaceae</taxon>
        <taxon>Pseudoalteromonas</taxon>
    </lineage>
</organism>
<gene>
    <name evidence="4" type="ORF">PCIT_a2836</name>
</gene>
<dbReference type="RefSeq" id="WP_010364601.1">
    <property type="nucleotide sequence ID" value="NZ_AHBZ03000021.1"/>
</dbReference>
<evidence type="ECO:0000313" key="5">
    <source>
        <dbReference type="Proteomes" id="UP000016487"/>
    </source>
</evidence>
<dbReference type="SUPFAM" id="SSF52218">
    <property type="entry name" value="Flavoproteins"/>
    <property type="match status" value="1"/>
</dbReference>
<evidence type="ECO:0000313" key="4">
    <source>
        <dbReference type="EMBL" id="KAF7769912.1"/>
    </source>
</evidence>
<dbReference type="PANTHER" id="PTHR30543">
    <property type="entry name" value="CHROMATE REDUCTASE"/>
    <property type="match status" value="1"/>
</dbReference>
<dbReference type="InterPro" id="IPR029039">
    <property type="entry name" value="Flavoprotein-like_sf"/>
</dbReference>
<reference evidence="4" key="2">
    <citation type="submission" date="2015-03" db="EMBL/GenBank/DDBJ databases">
        <title>Genome sequence of Pseudoalteromonas citrea.</title>
        <authorList>
            <person name="Xie B.-B."/>
            <person name="Rong J.-C."/>
            <person name="Qin Q.-L."/>
            <person name="Zhang Y.-Z."/>
        </authorList>
    </citation>
    <scope>NUCLEOTIDE SEQUENCE</scope>
    <source>
        <strain evidence="4">DSM 8771</strain>
    </source>
</reference>
<evidence type="ECO:0000256" key="1">
    <source>
        <dbReference type="ARBA" id="ARBA00001917"/>
    </source>
</evidence>
<dbReference type="AlphaFoldDB" id="A0AAD4FRI1"/>
<keyword evidence="2" id="KW-0285">Flavoprotein</keyword>
<name>A0AAD4FRI1_9GAMM</name>
<dbReference type="GO" id="GO:0005829">
    <property type="term" value="C:cytosol"/>
    <property type="evidence" value="ECO:0007669"/>
    <property type="project" value="TreeGrafter"/>
</dbReference>
<evidence type="ECO:0000259" key="3">
    <source>
        <dbReference type="Pfam" id="PF03358"/>
    </source>
</evidence>
<comment type="cofactor">
    <cofactor evidence="1">
        <name>FMN</name>
        <dbReference type="ChEBI" id="CHEBI:58210"/>
    </cofactor>
</comment>
<feature type="domain" description="NADPH-dependent FMN reductase-like" evidence="3">
    <location>
        <begin position="1"/>
        <end position="130"/>
    </location>
</feature>
<dbReference type="EMBL" id="AHBZ03000021">
    <property type="protein sequence ID" value="KAF7769912.1"/>
    <property type="molecule type" value="Genomic_DNA"/>
</dbReference>
<protein>
    <recommendedName>
        <fullName evidence="3">NADPH-dependent FMN reductase-like domain-containing protein</fullName>
    </recommendedName>
</protein>
<proteinExistence type="predicted"/>
<dbReference type="InterPro" id="IPR005025">
    <property type="entry name" value="FMN_Rdtase-like_dom"/>
</dbReference>
<keyword evidence="2" id="KW-0288">FMN</keyword>
<reference evidence="4" key="1">
    <citation type="journal article" date="2012" name="J. Bacteriol.">
        <title>Genome sequences of type strains of seven species of the marine bacterium Pseudoalteromonas.</title>
        <authorList>
            <person name="Xie B.B."/>
            <person name="Shu Y.L."/>
            <person name="Qin Q.L."/>
            <person name="Rong J.C."/>
            <person name="Zhang X.Y."/>
            <person name="Chen X.L."/>
            <person name="Shi M."/>
            <person name="He H.L."/>
            <person name="Zhou B.C."/>
            <person name="Zhang Y.Z."/>
        </authorList>
    </citation>
    <scope>NUCLEOTIDE SEQUENCE</scope>
    <source>
        <strain evidence="4">DSM 8771</strain>
    </source>
</reference>
<dbReference type="GO" id="GO:0016491">
    <property type="term" value="F:oxidoreductase activity"/>
    <property type="evidence" value="ECO:0007669"/>
    <property type="project" value="InterPro"/>
</dbReference>
<evidence type="ECO:0000256" key="2">
    <source>
        <dbReference type="ARBA" id="ARBA00022643"/>
    </source>
</evidence>
<sequence length="175" mass="19120">MKVLAFAASSSRQSINKQLAMHVASKLENAEVELLDLNDYEMPIYSSDRENESGIPEQAQRFFAKITEADAVVISFAEHNGTYTAAYKNIFDWASRINMKVYQDKPAILLATSPGPGGAKSVLSAATSSAPYFALDVKASISVPSFYDNFDMQTEQISHPEIIDQIHTATSGFAS</sequence>
<comment type="caution">
    <text evidence="4">The sequence shown here is derived from an EMBL/GenBank/DDBJ whole genome shotgun (WGS) entry which is preliminary data.</text>
</comment>
<dbReference type="GO" id="GO:0010181">
    <property type="term" value="F:FMN binding"/>
    <property type="evidence" value="ECO:0007669"/>
    <property type="project" value="TreeGrafter"/>
</dbReference>
<dbReference type="InterPro" id="IPR050712">
    <property type="entry name" value="NAD(P)H-dep_reductase"/>
</dbReference>
<dbReference type="PANTHER" id="PTHR30543:SF21">
    <property type="entry name" value="NAD(P)H-DEPENDENT FMN REDUCTASE LOT6"/>
    <property type="match status" value="1"/>
</dbReference>
<accession>A0AAD4FRI1</accession>